<dbReference type="AlphaFoldDB" id="A8HT97"/>
<proteinExistence type="predicted"/>
<dbReference type="HOGENOM" id="CLU_2870772_0_0_1"/>
<gene>
    <name evidence="2" type="ORF">CHLRE_13g576466v5</name>
</gene>
<feature type="region of interest" description="Disordered" evidence="1">
    <location>
        <begin position="25"/>
        <end position="64"/>
    </location>
</feature>
<evidence type="ECO:0000256" key="1">
    <source>
        <dbReference type="SAM" id="MobiDB-lite"/>
    </source>
</evidence>
<dbReference type="RefSeq" id="XP_001693533.1">
    <property type="nucleotide sequence ID" value="XM_001693481.3"/>
</dbReference>
<reference evidence="2 3" key="1">
    <citation type="journal article" date="2007" name="Science">
        <title>The Chlamydomonas genome reveals the evolution of key animal and plant functions.</title>
        <authorList>
            <person name="Merchant S.S."/>
            <person name="Prochnik S.E."/>
            <person name="Vallon O."/>
            <person name="Harris E.H."/>
            <person name="Karpowicz S.J."/>
            <person name="Witman G.B."/>
            <person name="Terry A."/>
            <person name="Salamov A."/>
            <person name="Fritz-Laylin L.K."/>
            <person name="Marechal-Drouard L."/>
            <person name="Marshall W.F."/>
            <person name="Qu L.H."/>
            <person name="Nelson D.R."/>
            <person name="Sanderfoot A.A."/>
            <person name="Spalding M.H."/>
            <person name="Kapitonov V.V."/>
            <person name="Ren Q."/>
            <person name="Ferris P."/>
            <person name="Lindquist E."/>
            <person name="Shapiro H."/>
            <person name="Lucas S.M."/>
            <person name="Grimwood J."/>
            <person name="Schmutz J."/>
            <person name="Cardol P."/>
            <person name="Cerutti H."/>
            <person name="Chanfreau G."/>
            <person name="Chen C.L."/>
            <person name="Cognat V."/>
            <person name="Croft M.T."/>
            <person name="Dent R."/>
            <person name="Dutcher S."/>
            <person name="Fernandez E."/>
            <person name="Fukuzawa H."/>
            <person name="Gonzalez-Ballester D."/>
            <person name="Gonzalez-Halphen D."/>
            <person name="Hallmann A."/>
            <person name="Hanikenne M."/>
            <person name="Hippler M."/>
            <person name="Inwood W."/>
            <person name="Jabbari K."/>
            <person name="Kalanon M."/>
            <person name="Kuras R."/>
            <person name="Lefebvre P.A."/>
            <person name="Lemaire S.D."/>
            <person name="Lobanov A.V."/>
            <person name="Lohr M."/>
            <person name="Manuell A."/>
            <person name="Meier I."/>
            <person name="Mets L."/>
            <person name="Mittag M."/>
            <person name="Mittelmeier T."/>
            <person name="Moroney J.V."/>
            <person name="Moseley J."/>
            <person name="Napoli C."/>
            <person name="Nedelcu A.M."/>
            <person name="Niyogi K."/>
            <person name="Novoselov S.V."/>
            <person name="Paulsen I.T."/>
            <person name="Pazour G."/>
            <person name="Purton S."/>
            <person name="Ral J.P."/>
            <person name="Riano-Pachon D.M."/>
            <person name="Riekhof W."/>
            <person name="Rymarquis L."/>
            <person name="Schroda M."/>
            <person name="Stern D."/>
            <person name="Umen J."/>
            <person name="Willows R."/>
            <person name="Wilson N."/>
            <person name="Zimmer S.L."/>
            <person name="Allmer J."/>
            <person name="Balk J."/>
            <person name="Bisova K."/>
            <person name="Chen C.J."/>
            <person name="Elias M."/>
            <person name="Gendler K."/>
            <person name="Hauser C."/>
            <person name="Lamb M.R."/>
            <person name="Ledford H."/>
            <person name="Long J.C."/>
            <person name="Minagawa J."/>
            <person name="Page M.D."/>
            <person name="Pan J."/>
            <person name="Pootakham W."/>
            <person name="Roje S."/>
            <person name="Rose A."/>
            <person name="Stahlberg E."/>
            <person name="Terauchi A.M."/>
            <person name="Yang P."/>
            <person name="Ball S."/>
            <person name="Bowler C."/>
            <person name="Dieckmann C.L."/>
            <person name="Gladyshev V.N."/>
            <person name="Green P."/>
            <person name="Jorgensen R."/>
            <person name="Mayfield S."/>
            <person name="Mueller-Roeber B."/>
            <person name="Rajamani S."/>
            <person name="Sayre R.T."/>
            <person name="Brokstein P."/>
            <person name="Dubchak I."/>
            <person name="Goodstein D."/>
            <person name="Hornick L."/>
            <person name="Huang Y.W."/>
            <person name="Jhaveri J."/>
            <person name="Luo Y."/>
            <person name="Martinez D."/>
            <person name="Ngau W.C."/>
            <person name="Otillar B."/>
            <person name="Poliakov A."/>
            <person name="Porter A."/>
            <person name="Szajkowski L."/>
            <person name="Werner G."/>
            <person name="Zhou K."/>
            <person name="Grigoriev I.V."/>
            <person name="Rokhsar D.S."/>
            <person name="Grossman A.R."/>
        </authorList>
    </citation>
    <scope>NUCLEOTIDE SEQUENCE [LARGE SCALE GENOMIC DNA]</scope>
    <source>
        <strain evidence="3">CC-503</strain>
    </source>
</reference>
<dbReference type="InParanoid" id="A8HT97"/>
<protein>
    <submittedName>
        <fullName evidence="2">Uncharacterized protein</fullName>
    </submittedName>
</protein>
<dbReference type="GeneID" id="5719243"/>
<dbReference type="Proteomes" id="UP000006906">
    <property type="component" value="Chromosome 13"/>
</dbReference>
<sequence>MADFDDLSLGEQLAHFGGDVDAFTDYHNGVHDENYQPYEQPEEEAAPDVEDAPEAEEEGNEETE</sequence>
<dbReference type="KEGG" id="cre:CHLRE_13g576466v5"/>
<dbReference type="Gramene" id="PNW73876">
    <property type="protein sequence ID" value="PNW73876"/>
    <property type="gene ID" value="CHLRE_13g576466v5"/>
</dbReference>
<evidence type="ECO:0000313" key="2">
    <source>
        <dbReference type="EMBL" id="PNW73876.1"/>
    </source>
</evidence>
<feature type="compositionally biased region" description="Acidic residues" evidence="1">
    <location>
        <begin position="40"/>
        <end position="64"/>
    </location>
</feature>
<dbReference type="EMBL" id="CM008974">
    <property type="protein sequence ID" value="PNW73876.1"/>
    <property type="molecule type" value="Genomic_DNA"/>
</dbReference>
<accession>A8HT97</accession>
<dbReference type="PaxDb" id="3055-EDP08787"/>
<organism evidence="2 3">
    <name type="scientific">Chlamydomonas reinhardtii</name>
    <name type="common">Chlamydomonas smithii</name>
    <dbReference type="NCBI Taxonomy" id="3055"/>
    <lineage>
        <taxon>Eukaryota</taxon>
        <taxon>Viridiplantae</taxon>
        <taxon>Chlorophyta</taxon>
        <taxon>core chlorophytes</taxon>
        <taxon>Chlorophyceae</taxon>
        <taxon>CS clade</taxon>
        <taxon>Chlamydomonadales</taxon>
        <taxon>Chlamydomonadaceae</taxon>
        <taxon>Chlamydomonas</taxon>
    </lineage>
</organism>
<keyword evidence="3" id="KW-1185">Reference proteome</keyword>
<name>A8HT97_CHLRE</name>
<evidence type="ECO:0000313" key="3">
    <source>
        <dbReference type="Proteomes" id="UP000006906"/>
    </source>
</evidence>